<organism evidence="1 2">
    <name type="scientific">Streptomyces polyasparticus</name>
    <dbReference type="NCBI Taxonomy" id="2767826"/>
    <lineage>
        <taxon>Bacteria</taxon>
        <taxon>Bacillati</taxon>
        <taxon>Actinomycetota</taxon>
        <taxon>Actinomycetes</taxon>
        <taxon>Kitasatosporales</taxon>
        <taxon>Streptomycetaceae</taxon>
        <taxon>Streptomyces</taxon>
    </lineage>
</organism>
<dbReference type="PANTHER" id="PTHR38479">
    <property type="entry name" value="LMO0824 PROTEIN"/>
    <property type="match status" value="1"/>
</dbReference>
<keyword evidence="2" id="KW-1185">Reference proteome</keyword>
<evidence type="ECO:0000313" key="1">
    <source>
        <dbReference type="EMBL" id="MBC9713565.1"/>
    </source>
</evidence>
<dbReference type="Pfam" id="PF06224">
    <property type="entry name" value="AlkZ-like"/>
    <property type="match status" value="1"/>
</dbReference>
<gene>
    <name evidence="1" type="ORF">H9Y04_13395</name>
</gene>
<comment type="caution">
    <text evidence="1">The sequence shown here is derived from an EMBL/GenBank/DDBJ whole genome shotgun (WGS) entry which is preliminary data.</text>
</comment>
<dbReference type="RefSeq" id="WP_187814039.1">
    <property type="nucleotide sequence ID" value="NZ_JACTVJ010000006.1"/>
</dbReference>
<evidence type="ECO:0000313" key="2">
    <source>
        <dbReference type="Proteomes" id="UP000642284"/>
    </source>
</evidence>
<dbReference type="PANTHER" id="PTHR38479:SF2">
    <property type="entry name" value="WINGED HELIX DNA-BINDING DOMAIN-CONTAINING PROTEIN"/>
    <property type="match status" value="1"/>
</dbReference>
<reference evidence="1 2" key="1">
    <citation type="submission" date="2020-08" db="EMBL/GenBank/DDBJ databases">
        <title>Genemic of Streptomyces polyaspartic.</title>
        <authorList>
            <person name="Liu W."/>
        </authorList>
    </citation>
    <scope>NUCLEOTIDE SEQUENCE [LARGE SCALE GENOMIC DNA]</scope>
    <source>
        <strain evidence="1 2">TRM66268-LWL</strain>
    </source>
</reference>
<dbReference type="EMBL" id="JACTVJ010000006">
    <property type="protein sequence ID" value="MBC9713565.1"/>
    <property type="molecule type" value="Genomic_DNA"/>
</dbReference>
<proteinExistence type="predicted"/>
<sequence length="378" mass="41520">MTLTARRLALATLDRQLLLERRRIDVADAVRSLCALQAQTPASPYLALWNRIADFAPEDLDAAFADGRIVKAGLMRITLHAVHAEDYPAFHAAMVSCLRAARLYDRRFTDTGLTAADADALLVELTAYLQEPRTGAEAEAEVVARRGEGVERAWWALRTYAPLHHVPAGGGPWSFGHRNTFRAAPAAREVTADEGVQELLLSYLRAFGPATAKDFARFTLLPSPTVKRAVEALGEALCPVGGPARAPLYDLPGATVPDEDVPVPPRLLPMWDSSLLAHVVPGRFLPQEFRPAAVRRNGDVLPCLLVDGQVAGVWRSLDGGGLELTAFRQLSAGEWRGLTEEAERLVTWLADREPEVYRRYGHWWDKGMPGVDTRVIKA</sequence>
<accession>A0ABR7SDI5</accession>
<dbReference type="InterPro" id="IPR009351">
    <property type="entry name" value="AlkZ-like"/>
</dbReference>
<protein>
    <submittedName>
        <fullName evidence="1">AlkZ family DNA glycosylase</fullName>
    </submittedName>
</protein>
<name>A0ABR7SDI5_9ACTN</name>
<dbReference type="Proteomes" id="UP000642284">
    <property type="component" value="Unassembled WGS sequence"/>
</dbReference>